<accession>A0A369W260</accession>
<evidence type="ECO:0000256" key="2">
    <source>
        <dbReference type="ARBA" id="ARBA00022475"/>
    </source>
</evidence>
<dbReference type="EMBL" id="QQNH01000016">
    <property type="protein sequence ID" value="RDE08453.1"/>
    <property type="molecule type" value="Genomic_DNA"/>
</dbReference>
<feature type="transmembrane region" description="Helical" evidence="6">
    <location>
        <begin position="305"/>
        <end position="326"/>
    </location>
</feature>
<organism evidence="7 8">
    <name type="scientific">Pelagibacterium lacus</name>
    <dbReference type="NCBI Taxonomy" id="2282655"/>
    <lineage>
        <taxon>Bacteria</taxon>
        <taxon>Pseudomonadati</taxon>
        <taxon>Pseudomonadota</taxon>
        <taxon>Alphaproteobacteria</taxon>
        <taxon>Hyphomicrobiales</taxon>
        <taxon>Devosiaceae</taxon>
        <taxon>Pelagibacterium</taxon>
    </lineage>
</organism>
<protein>
    <submittedName>
        <fullName evidence="7">Lipopolysaccharide biosynthesis protein</fullName>
    </submittedName>
</protein>
<feature type="transmembrane region" description="Helical" evidence="6">
    <location>
        <begin position="367"/>
        <end position="387"/>
    </location>
</feature>
<reference evidence="8" key="1">
    <citation type="submission" date="2018-07" db="EMBL/GenBank/DDBJ databases">
        <authorList>
            <person name="Liu B.-T."/>
            <person name="Du Z."/>
        </authorList>
    </citation>
    <scope>NUCLEOTIDE SEQUENCE [LARGE SCALE GENOMIC DNA]</scope>
    <source>
        <strain evidence="8">XYN52</strain>
    </source>
</reference>
<dbReference type="AlphaFoldDB" id="A0A369W260"/>
<dbReference type="Proteomes" id="UP000253759">
    <property type="component" value="Unassembled WGS sequence"/>
</dbReference>
<dbReference type="PANTHER" id="PTHR30250">
    <property type="entry name" value="PST FAMILY PREDICTED COLANIC ACID TRANSPORTER"/>
    <property type="match status" value="1"/>
</dbReference>
<feature type="transmembrane region" description="Helical" evidence="6">
    <location>
        <begin position="90"/>
        <end position="109"/>
    </location>
</feature>
<keyword evidence="5 6" id="KW-0472">Membrane</keyword>
<evidence type="ECO:0000256" key="5">
    <source>
        <dbReference type="ARBA" id="ARBA00023136"/>
    </source>
</evidence>
<dbReference type="InterPro" id="IPR050833">
    <property type="entry name" value="Poly_Biosynth_Transport"/>
</dbReference>
<feature type="transmembrane region" description="Helical" evidence="6">
    <location>
        <begin position="44"/>
        <end position="69"/>
    </location>
</feature>
<keyword evidence="8" id="KW-1185">Reference proteome</keyword>
<feature type="transmembrane region" description="Helical" evidence="6">
    <location>
        <begin position="222"/>
        <end position="245"/>
    </location>
</feature>
<keyword evidence="3 6" id="KW-0812">Transmembrane</keyword>
<feature type="transmembrane region" description="Helical" evidence="6">
    <location>
        <begin position="265"/>
        <end position="285"/>
    </location>
</feature>
<keyword evidence="2" id="KW-1003">Cell membrane</keyword>
<feature type="transmembrane region" description="Helical" evidence="6">
    <location>
        <begin position="12"/>
        <end position="32"/>
    </location>
</feature>
<dbReference type="PANTHER" id="PTHR30250:SF11">
    <property type="entry name" value="O-ANTIGEN TRANSPORTER-RELATED"/>
    <property type="match status" value="1"/>
</dbReference>
<evidence type="ECO:0000256" key="6">
    <source>
        <dbReference type="SAM" id="Phobius"/>
    </source>
</evidence>
<dbReference type="GO" id="GO:0005886">
    <property type="term" value="C:plasma membrane"/>
    <property type="evidence" value="ECO:0007669"/>
    <property type="project" value="UniProtKB-SubCell"/>
</dbReference>
<comment type="subcellular location">
    <subcellularLocation>
        <location evidence="1">Cell membrane</location>
        <topology evidence="1">Multi-pass membrane protein</topology>
    </subcellularLocation>
</comment>
<evidence type="ECO:0000256" key="1">
    <source>
        <dbReference type="ARBA" id="ARBA00004651"/>
    </source>
</evidence>
<feature type="transmembrane region" description="Helical" evidence="6">
    <location>
        <begin position="393"/>
        <end position="416"/>
    </location>
</feature>
<feature type="transmembrane region" description="Helical" evidence="6">
    <location>
        <begin position="181"/>
        <end position="201"/>
    </location>
</feature>
<evidence type="ECO:0000256" key="3">
    <source>
        <dbReference type="ARBA" id="ARBA00022692"/>
    </source>
</evidence>
<evidence type="ECO:0000256" key="4">
    <source>
        <dbReference type="ARBA" id="ARBA00022989"/>
    </source>
</evidence>
<sequence length="435" mass="46815">MSLAGKLASKSVAIFGLRIFGAGFIFFVQAAISRVWGAGALGDFLLVIAATNIMAVIMPLGFQTVSTYFTAEYASRGEGVHLRRFVRRSYLHLFGVGAIVLVVGWPITFLMGEGGTHLRALWVPTALIGIASGMTYVSATTLVGLKRPMAGYLPDMLFRPVLTLAAFALVAVFVAGPDMALMLWVLAGFLLVLFALQTVTVHRAVSAVPVGDQWRKHEPRRWWRFATPWVLVTLASDYFFDINLILLADLLGRDELAIFGVSTRIFALASFGVVAVYALTLPNMFDAERDADRGAFGKRMGEANLVATALAGLLFVGVLVFGPYVLAIFGEEFAQGSLPVAILCLGLVVRAAFGPASLVLSMHDRPWASLPAVWLGLGALVVGNYLLVPPFGLMGAAVSAFVAISLWSVSLWLIALRRVNIDVSIFARFRPMAAA</sequence>
<feature type="transmembrane region" description="Helical" evidence="6">
    <location>
        <begin position="338"/>
        <end position="360"/>
    </location>
</feature>
<feature type="transmembrane region" description="Helical" evidence="6">
    <location>
        <begin position="157"/>
        <end position="175"/>
    </location>
</feature>
<gene>
    <name evidence="7" type="ORF">DVH29_11320</name>
</gene>
<comment type="caution">
    <text evidence="7">The sequence shown here is derived from an EMBL/GenBank/DDBJ whole genome shotgun (WGS) entry which is preliminary data.</text>
</comment>
<keyword evidence="4 6" id="KW-1133">Transmembrane helix</keyword>
<name>A0A369W260_9HYPH</name>
<feature type="transmembrane region" description="Helical" evidence="6">
    <location>
        <begin position="121"/>
        <end position="145"/>
    </location>
</feature>
<dbReference type="OrthoDB" id="7942036at2"/>
<evidence type="ECO:0000313" key="7">
    <source>
        <dbReference type="EMBL" id="RDE08453.1"/>
    </source>
</evidence>
<proteinExistence type="predicted"/>
<dbReference type="RefSeq" id="WP_114646293.1">
    <property type="nucleotide sequence ID" value="NZ_QQNH01000016.1"/>
</dbReference>
<evidence type="ECO:0000313" key="8">
    <source>
        <dbReference type="Proteomes" id="UP000253759"/>
    </source>
</evidence>